<protein>
    <recommendedName>
        <fullName evidence="1">SnoaL-like domain-containing protein</fullName>
    </recommendedName>
</protein>
<evidence type="ECO:0000313" key="4">
    <source>
        <dbReference type="Proteomes" id="UP000192441"/>
    </source>
</evidence>
<dbReference type="Proteomes" id="UP000192441">
    <property type="component" value="Unassembled WGS sequence"/>
</dbReference>
<sequence length="192" mass="21064">MTGLASEQVHDDQTGIDALVAKDAIRDLVLQFCRAVDRGDVALARSLYERNARDEHGINPTNTAAEFLDLIEPMEAGLAVIQHNITNHLIRLTGPDSAEGEAYVIAYHRAESGDTANLLITGGRYLDRYSRREGQWKIAHRKCTVDWANEMAVPAALDPANPITNGSIAAGRMDGDDPSYDFFTALKRGTRL</sequence>
<gene>
    <name evidence="3" type="ORF">BST20_06740</name>
    <name evidence="2" type="ORF">MBRA_57490</name>
</gene>
<dbReference type="SUPFAM" id="SSF54427">
    <property type="entry name" value="NTF2-like"/>
    <property type="match status" value="1"/>
</dbReference>
<dbReference type="RefSeq" id="WP_083130636.1">
    <property type="nucleotide sequence ID" value="NZ_AP022607.1"/>
</dbReference>
<dbReference type="AlphaFoldDB" id="A0A7I7WDP8"/>
<name>A0A7I7WDP8_9MYCO</name>
<dbReference type="EMBL" id="MVHM01000002">
    <property type="protein sequence ID" value="ORA40248.1"/>
    <property type="molecule type" value="Genomic_DNA"/>
</dbReference>
<dbReference type="Proteomes" id="UP000467379">
    <property type="component" value="Plasmid pJCM12687"/>
</dbReference>
<dbReference type="EMBL" id="AP022607">
    <property type="protein sequence ID" value="BBZ15554.1"/>
    <property type="molecule type" value="Genomic_DNA"/>
</dbReference>
<feature type="domain" description="SnoaL-like" evidence="1">
    <location>
        <begin position="19"/>
        <end position="142"/>
    </location>
</feature>
<organism evidence="3 4">
    <name type="scientific">Mycobacterium branderi</name>
    <dbReference type="NCBI Taxonomy" id="43348"/>
    <lineage>
        <taxon>Bacteria</taxon>
        <taxon>Bacillati</taxon>
        <taxon>Actinomycetota</taxon>
        <taxon>Actinomycetes</taxon>
        <taxon>Mycobacteriales</taxon>
        <taxon>Mycobacteriaceae</taxon>
        <taxon>Mycobacterium</taxon>
    </lineage>
</organism>
<evidence type="ECO:0000313" key="3">
    <source>
        <dbReference type="EMBL" id="ORA40248.1"/>
    </source>
</evidence>
<evidence type="ECO:0000259" key="1">
    <source>
        <dbReference type="Pfam" id="PF13577"/>
    </source>
</evidence>
<dbReference type="OrthoDB" id="1492465at2"/>
<dbReference type="InterPro" id="IPR037401">
    <property type="entry name" value="SnoaL-like"/>
</dbReference>
<dbReference type="CDD" id="cd00531">
    <property type="entry name" value="NTF2_like"/>
    <property type="match status" value="1"/>
</dbReference>
<reference evidence="2 5" key="2">
    <citation type="journal article" date="2019" name="Emerg. Microbes Infect.">
        <title>Comprehensive subspecies identification of 175 nontuberculous mycobacteria species based on 7547 genomic profiles.</title>
        <authorList>
            <person name="Matsumoto Y."/>
            <person name="Kinjo T."/>
            <person name="Motooka D."/>
            <person name="Nabeya D."/>
            <person name="Jung N."/>
            <person name="Uechi K."/>
            <person name="Horii T."/>
            <person name="Iida T."/>
            <person name="Fujita J."/>
            <person name="Nakamura S."/>
        </authorList>
    </citation>
    <scope>NUCLEOTIDE SEQUENCE [LARGE SCALE GENOMIC DNA]</scope>
    <source>
        <strain evidence="2 5">JCM 12687</strain>
        <plasmid evidence="2">pJCM12687</plasmid>
    </source>
</reference>
<accession>A0A7I7WDP8</accession>
<reference evidence="2" key="3">
    <citation type="submission" date="2020-02" db="EMBL/GenBank/DDBJ databases">
        <authorList>
            <person name="Matsumoto Y."/>
            <person name="Motooka D."/>
            <person name="Nakamura S."/>
        </authorList>
    </citation>
    <scope>NUCLEOTIDE SEQUENCE</scope>
    <source>
        <strain evidence="2">JCM 12687</strain>
        <plasmid evidence="2">pJCM12687</plasmid>
    </source>
</reference>
<dbReference type="Pfam" id="PF13577">
    <property type="entry name" value="SnoaL_4"/>
    <property type="match status" value="1"/>
</dbReference>
<evidence type="ECO:0000313" key="2">
    <source>
        <dbReference type="EMBL" id="BBZ15554.1"/>
    </source>
</evidence>
<proteinExistence type="predicted"/>
<keyword evidence="2" id="KW-0614">Plasmid</keyword>
<geneLocation type="plasmid" evidence="2 5">
    <name>pJCM12687</name>
</geneLocation>
<evidence type="ECO:0000313" key="5">
    <source>
        <dbReference type="Proteomes" id="UP000467379"/>
    </source>
</evidence>
<dbReference type="Gene3D" id="3.10.450.50">
    <property type="match status" value="1"/>
</dbReference>
<keyword evidence="5" id="KW-1185">Reference proteome</keyword>
<reference evidence="3 4" key="1">
    <citation type="submission" date="2016-12" db="EMBL/GenBank/DDBJ databases">
        <title>The new phylogeny of genus Mycobacterium.</title>
        <authorList>
            <person name="Tortoli E."/>
            <person name="Trovato A."/>
            <person name="Cirillo D.M."/>
        </authorList>
    </citation>
    <scope>NUCLEOTIDE SEQUENCE [LARGE SCALE GENOMIC DNA]</scope>
    <source>
        <strain evidence="3 4">DSM 44624</strain>
    </source>
</reference>
<dbReference type="InterPro" id="IPR032710">
    <property type="entry name" value="NTF2-like_dom_sf"/>
</dbReference>